<protein>
    <submittedName>
        <fullName evidence="1">Uncharacterized protein</fullName>
    </submittedName>
</protein>
<comment type="caution">
    <text evidence="1">The sequence shown here is derived from an EMBL/GenBank/DDBJ whole genome shotgun (WGS) entry which is preliminary data.</text>
</comment>
<dbReference type="OrthoDB" id="277063at2"/>
<evidence type="ECO:0000313" key="1">
    <source>
        <dbReference type="EMBL" id="GEB35800.1"/>
    </source>
</evidence>
<keyword evidence="2" id="KW-1185">Reference proteome</keyword>
<sequence>MTHERITSKEGLEMEAAVRELAIRWPEVTEKVDGFGHTSFRVSDKPFVIMGEGGAEGPALSFKVLKTTQELLLAQEHFYKTPYIGHHGWVSIRAQNVADYSLLADYLLEGYLCAAPKRLAKQMQAQLPSLMES</sequence>
<dbReference type="InterPro" id="IPR038056">
    <property type="entry name" value="YjbR-like_sf"/>
</dbReference>
<evidence type="ECO:0000313" key="2">
    <source>
        <dbReference type="Proteomes" id="UP000316882"/>
    </source>
</evidence>
<dbReference type="STRING" id="54914.AV540_15875"/>
<dbReference type="Pfam" id="PF04237">
    <property type="entry name" value="YjbR"/>
    <property type="match status" value="1"/>
</dbReference>
<dbReference type="Proteomes" id="UP000316882">
    <property type="component" value="Unassembled WGS sequence"/>
</dbReference>
<proteinExistence type="predicted"/>
<gene>
    <name evidence="1" type="ORF">BPA01_53800</name>
</gene>
<organism evidence="1 2">
    <name type="scientific">Brevibacillus parabrevis</name>
    <dbReference type="NCBI Taxonomy" id="54914"/>
    <lineage>
        <taxon>Bacteria</taxon>
        <taxon>Bacillati</taxon>
        <taxon>Bacillota</taxon>
        <taxon>Bacilli</taxon>
        <taxon>Bacillales</taxon>
        <taxon>Paenibacillaceae</taxon>
        <taxon>Brevibacillus</taxon>
    </lineage>
</organism>
<dbReference type="EMBL" id="BJMH01000055">
    <property type="protein sequence ID" value="GEB35800.1"/>
    <property type="molecule type" value="Genomic_DNA"/>
</dbReference>
<dbReference type="RefSeq" id="WP_063229115.1">
    <property type="nucleotide sequence ID" value="NZ_JBCMON010000007.1"/>
</dbReference>
<name>A0A4Y3PMV1_BREPA</name>
<dbReference type="SUPFAM" id="SSF142906">
    <property type="entry name" value="YjbR-like"/>
    <property type="match status" value="1"/>
</dbReference>
<reference evidence="1 2" key="1">
    <citation type="submission" date="2019-06" db="EMBL/GenBank/DDBJ databases">
        <title>Whole genome shotgun sequence of Brevibacillus parabrevis NBRC 12334.</title>
        <authorList>
            <person name="Hosoyama A."/>
            <person name="Uohara A."/>
            <person name="Ohji S."/>
            <person name="Ichikawa N."/>
        </authorList>
    </citation>
    <scope>NUCLEOTIDE SEQUENCE [LARGE SCALE GENOMIC DNA]</scope>
    <source>
        <strain evidence="1 2">NBRC 12334</strain>
    </source>
</reference>
<accession>A0A4Y3PMV1</accession>
<dbReference type="AlphaFoldDB" id="A0A4Y3PMV1"/>
<dbReference type="InterPro" id="IPR058532">
    <property type="entry name" value="YjbR/MT2646/Rv2570-like"/>
</dbReference>
<dbReference type="Gene3D" id="3.90.1150.30">
    <property type="match status" value="1"/>
</dbReference>